<dbReference type="AlphaFoldDB" id="A0A382I2P3"/>
<accession>A0A382I2P3</accession>
<evidence type="ECO:0000313" key="2">
    <source>
        <dbReference type="EMBL" id="SVB93592.1"/>
    </source>
</evidence>
<reference evidence="2" key="1">
    <citation type="submission" date="2018-05" db="EMBL/GenBank/DDBJ databases">
        <authorList>
            <person name="Lanie J.A."/>
            <person name="Ng W.-L."/>
            <person name="Kazmierczak K.M."/>
            <person name="Andrzejewski T.M."/>
            <person name="Davidsen T.M."/>
            <person name="Wayne K.J."/>
            <person name="Tettelin H."/>
            <person name="Glass J.I."/>
            <person name="Rusch D."/>
            <person name="Podicherti R."/>
            <person name="Tsui H.-C.T."/>
            <person name="Winkler M.E."/>
        </authorList>
    </citation>
    <scope>NUCLEOTIDE SEQUENCE</scope>
</reference>
<dbReference type="EMBL" id="UINC01064691">
    <property type="protein sequence ID" value="SVB93592.1"/>
    <property type="molecule type" value="Genomic_DNA"/>
</dbReference>
<protein>
    <recommendedName>
        <fullName evidence="1">GyrI-like small molecule binding domain-containing protein</fullName>
    </recommendedName>
</protein>
<dbReference type="Pfam" id="PF06445">
    <property type="entry name" value="GyrI-like"/>
    <property type="match status" value="1"/>
</dbReference>
<gene>
    <name evidence="2" type="ORF">METZ01_LOCUS246446</name>
</gene>
<dbReference type="SUPFAM" id="SSF55136">
    <property type="entry name" value="Probable bacterial effector-binding domain"/>
    <property type="match status" value="1"/>
</dbReference>
<dbReference type="InterPro" id="IPR011256">
    <property type="entry name" value="Reg_factor_effector_dom_sf"/>
</dbReference>
<feature type="non-terminal residue" evidence="2">
    <location>
        <position position="1"/>
    </location>
</feature>
<organism evidence="2">
    <name type="scientific">marine metagenome</name>
    <dbReference type="NCBI Taxonomy" id="408172"/>
    <lineage>
        <taxon>unclassified sequences</taxon>
        <taxon>metagenomes</taxon>
        <taxon>ecological metagenomes</taxon>
    </lineage>
</organism>
<name>A0A382I2P3_9ZZZZ</name>
<feature type="domain" description="GyrI-like small molecule binding" evidence="1">
    <location>
        <begin position="127"/>
        <end position="190"/>
    </location>
</feature>
<sequence length="203" mass="23156">VIDLRKQTREAYSGSKKLLDYESGEIVCLSVSGIGKPGGEAYADAIQTLYSFVYTLKFTLKGAGLLDFKILPLECKWGDFDPATTSAEDWSWTLQIRVPPEVTEKQIDDTARIIQERKGLELTPPERVIENGGRWLQLLHLGPYEKLGKTYSLLMKEAEQRNLQPVSGRHREAYLSDPRRVAPEKQKTLVRLCVEEKKRDFEL</sequence>
<proteinExistence type="predicted"/>
<dbReference type="Gene3D" id="3.20.80.10">
    <property type="entry name" value="Regulatory factor, effector binding domain"/>
    <property type="match status" value="1"/>
</dbReference>
<dbReference type="InterPro" id="IPR029442">
    <property type="entry name" value="GyrI-like"/>
</dbReference>
<evidence type="ECO:0000259" key="1">
    <source>
        <dbReference type="Pfam" id="PF06445"/>
    </source>
</evidence>